<evidence type="ECO:0000313" key="3">
    <source>
        <dbReference type="EMBL" id="MBB6451716.1"/>
    </source>
</evidence>
<feature type="domain" description="YhfM-like" evidence="2">
    <location>
        <begin position="253"/>
        <end position="335"/>
    </location>
</feature>
<comment type="caution">
    <text evidence="3">The sequence shown here is derived from an EMBL/GenBank/DDBJ whole genome shotgun (WGS) entry which is preliminary data.</text>
</comment>
<keyword evidence="4" id="KW-1185">Reference proteome</keyword>
<proteinExistence type="predicted"/>
<accession>A0A841PWK9</accession>
<dbReference type="EMBL" id="JACHGH010000001">
    <property type="protein sequence ID" value="MBB6451716.1"/>
    <property type="molecule type" value="Genomic_DNA"/>
</dbReference>
<reference evidence="3 4" key="1">
    <citation type="submission" date="2020-08" db="EMBL/GenBank/DDBJ databases">
        <title>Genomic Encyclopedia of Type Strains, Phase IV (KMG-IV): sequencing the most valuable type-strain genomes for metagenomic binning, comparative biology and taxonomic classification.</title>
        <authorList>
            <person name="Goeker M."/>
        </authorList>
    </citation>
    <scope>NUCLEOTIDE SEQUENCE [LARGE SCALE GENOMIC DNA]</scope>
    <source>
        <strain evidence="3 4">DSM 19612</strain>
    </source>
</reference>
<dbReference type="AlphaFoldDB" id="A0A841PWK9"/>
<keyword evidence="1" id="KW-0472">Membrane</keyword>
<dbReference type="RefSeq" id="WP_174496335.1">
    <property type="nucleotide sequence ID" value="NZ_CADDWK010000007.1"/>
</dbReference>
<name>A0A841PWK9_9BACI</name>
<protein>
    <recommendedName>
        <fullName evidence="2">YhfM-like domain-containing protein</fullName>
    </recommendedName>
</protein>
<feature type="transmembrane region" description="Helical" evidence="1">
    <location>
        <begin position="54"/>
        <end position="74"/>
    </location>
</feature>
<keyword evidence="1" id="KW-0812">Transmembrane</keyword>
<dbReference type="Proteomes" id="UP000581688">
    <property type="component" value="Unassembled WGS sequence"/>
</dbReference>
<keyword evidence="1" id="KW-1133">Transmembrane helix</keyword>
<gene>
    <name evidence="3" type="ORF">HNQ94_000137</name>
</gene>
<dbReference type="Pfam" id="PF26353">
    <property type="entry name" value="YhfM"/>
    <property type="match status" value="1"/>
</dbReference>
<organism evidence="3 4">
    <name type="scientific">Salirhabdus euzebyi</name>
    <dbReference type="NCBI Taxonomy" id="394506"/>
    <lineage>
        <taxon>Bacteria</taxon>
        <taxon>Bacillati</taxon>
        <taxon>Bacillota</taxon>
        <taxon>Bacilli</taxon>
        <taxon>Bacillales</taxon>
        <taxon>Bacillaceae</taxon>
        <taxon>Salirhabdus</taxon>
    </lineage>
</organism>
<evidence type="ECO:0000256" key="1">
    <source>
        <dbReference type="SAM" id="Phobius"/>
    </source>
</evidence>
<dbReference type="InterPro" id="IPR058780">
    <property type="entry name" value="YhfM-like_dom"/>
</dbReference>
<evidence type="ECO:0000259" key="2">
    <source>
        <dbReference type="Pfam" id="PF26353"/>
    </source>
</evidence>
<evidence type="ECO:0000313" key="4">
    <source>
        <dbReference type="Proteomes" id="UP000581688"/>
    </source>
</evidence>
<sequence length="337" mass="38099">MNEKDDLKDIEQKIERYSKINMSDKDFKNIHQNLMNVANSYDEKERRGKFIGKIPFLFASVASVFIIGLLFFSMDGSTDTDDTGQAIKGNLSEDLTEQQKVLNTDGTISFNEVETSIKEQELELKGIELPEQNFFIQELNGISPEVYSLESNTLSIYVFPTAIEREKGMKAFEELTATVKLVPFKAYSVKNVIVFHSEGDVETDNKLSTAINELLEKKNDNKNELVKLDGKMVVGTNVSRVGENMNHIKEPHVSFTQQNSTELQTFVDAIQKAKKVDGVVDMLKADYVLTLIFEDKTNSTYSLWLGTDGGSIMDENNTHTVYILPAELVDDLNEYVR</sequence>